<reference evidence="1 2" key="1">
    <citation type="journal article" date="2019" name="Nat. Ecol. Evol.">
        <title>Megaphylogeny resolves global patterns of mushroom evolution.</title>
        <authorList>
            <person name="Varga T."/>
            <person name="Krizsan K."/>
            <person name="Foldi C."/>
            <person name="Dima B."/>
            <person name="Sanchez-Garcia M."/>
            <person name="Sanchez-Ramirez S."/>
            <person name="Szollosi G.J."/>
            <person name="Szarkandi J.G."/>
            <person name="Papp V."/>
            <person name="Albert L."/>
            <person name="Andreopoulos W."/>
            <person name="Angelini C."/>
            <person name="Antonin V."/>
            <person name="Barry K.W."/>
            <person name="Bougher N.L."/>
            <person name="Buchanan P."/>
            <person name="Buyck B."/>
            <person name="Bense V."/>
            <person name="Catcheside P."/>
            <person name="Chovatia M."/>
            <person name="Cooper J."/>
            <person name="Damon W."/>
            <person name="Desjardin D."/>
            <person name="Finy P."/>
            <person name="Geml J."/>
            <person name="Haridas S."/>
            <person name="Hughes K."/>
            <person name="Justo A."/>
            <person name="Karasinski D."/>
            <person name="Kautmanova I."/>
            <person name="Kiss B."/>
            <person name="Kocsube S."/>
            <person name="Kotiranta H."/>
            <person name="LaButti K.M."/>
            <person name="Lechner B.E."/>
            <person name="Liimatainen K."/>
            <person name="Lipzen A."/>
            <person name="Lukacs Z."/>
            <person name="Mihaltcheva S."/>
            <person name="Morgado L.N."/>
            <person name="Niskanen T."/>
            <person name="Noordeloos M.E."/>
            <person name="Ohm R.A."/>
            <person name="Ortiz-Santana B."/>
            <person name="Ovrebo C."/>
            <person name="Racz N."/>
            <person name="Riley R."/>
            <person name="Savchenko A."/>
            <person name="Shiryaev A."/>
            <person name="Soop K."/>
            <person name="Spirin V."/>
            <person name="Szebenyi C."/>
            <person name="Tomsovsky M."/>
            <person name="Tulloss R.E."/>
            <person name="Uehling J."/>
            <person name="Grigoriev I.V."/>
            <person name="Vagvolgyi C."/>
            <person name="Papp T."/>
            <person name="Martin F.M."/>
            <person name="Miettinen O."/>
            <person name="Hibbett D.S."/>
            <person name="Nagy L.G."/>
        </authorList>
    </citation>
    <scope>NUCLEOTIDE SEQUENCE [LARGE SCALE GENOMIC DNA]</scope>
    <source>
        <strain evidence="1 2">NL-1719</strain>
    </source>
</reference>
<name>A0ACD3ALF8_9AGAR</name>
<protein>
    <submittedName>
        <fullName evidence="1">Uncharacterized protein</fullName>
    </submittedName>
</protein>
<sequence>MPMTHVDSLKVTSRVKPHLNAALSPADLPRKKRVPGACDLCKRKKIRCDSGEMPDNKCTNCIQFSYECTHKEITKHLGPAKGYVEGLEQKLERLEKLLNKVLPGVDLNQDVDVPPMPLPRNDLDITPFMQQFSKLQINPPLHHFFGRSSTLNLVRTALDIKSGYTATGSPAEIIKRLLASRRPDVWGGPSRFRTISLEKPTPPRFTFPEPDLLRSLVDLYFKEFSIYFPLLHRPTFESNVAEDLHLKDHKFGAVVLLVCALGAKFSDDPRVFSDISMLDGQGMSDKEKAHTLLASCGWKWYEQVDLIRRNLSKRPTLYEFQAHALSALFGHSSEEPHGTWTQMGIAMRMAQDVGAHRKCTKYESRARNELWRRAFWVIACQDRTASAFTGRPLCLQAEDIDVEFPTECDDEYWDHIDPEQQFQQPVGKPSTMAFFTCYLNLTDILAWAMRSIYSLSRPHLHRFASSLKYSEQQGLTDLDSAMNSWMGALPEHLRWNPNEENPIFLAQSATIHAMYYQLQIFIHRPFIPSPRNPTPSIYPSLAICMNAARSCCHVLETQSKRNLPPLYLISMPTFTAAVVLLLNIWSGKRSGVNMYPRREYEDVQKCLVILKRCEERWPIAGRLWEILRELSSIGDAGYGFGAQPSTTPRSDLNSRETSPASTSLSPTSSPSQTVGTPSSSVPSPYSAPLSDFQEVAPSPTAGANTQQRPNFALPFYTNELGRLPVFGQFSFSDPPPSSGPVNSMAFIQRLAPDAFEPSQFVVGKNDRLGASNSSSGAPALSVFAAPTSASTTASSLAASTSSLPISSLPHPITAQSNFNTQAGGGSPFATQNKQQDIFSLGNSYPYQASTPLSSTSNPAEDALVTAQLMAQFSSPGLGNMNNSGGLGLSAIPGFGPSLGNIPNLGMNHNMRGGPSGDSSGRDASGQIPQLFYGTNQMILDEDVLTMWSTAPSGFELDDWGTYITSVDQIMRDQTMM</sequence>
<proteinExistence type="predicted"/>
<dbReference type="Proteomes" id="UP000308600">
    <property type="component" value="Unassembled WGS sequence"/>
</dbReference>
<evidence type="ECO:0000313" key="1">
    <source>
        <dbReference type="EMBL" id="TFK66525.1"/>
    </source>
</evidence>
<evidence type="ECO:0000313" key="2">
    <source>
        <dbReference type="Proteomes" id="UP000308600"/>
    </source>
</evidence>
<gene>
    <name evidence="1" type="ORF">BDN72DRAFT_844202</name>
</gene>
<organism evidence="1 2">
    <name type="scientific">Pluteus cervinus</name>
    <dbReference type="NCBI Taxonomy" id="181527"/>
    <lineage>
        <taxon>Eukaryota</taxon>
        <taxon>Fungi</taxon>
        <taxon>Dikarya</taxon>
        <taxon>Basidiomycota</taxon>
        <taxon>Agaricomycotina</taxon>
        <taxon>Agaricomycetes</taxon>
        <taxon>Agaricomycetidae</taxon>
        <taxon>Agaricales</taxon>
        <taxon>Pluteineae</taxon>
        <taxon>Pluteaceae</taxon>
        <taxon>Pluteus</taxon>
    </lineage>
</organism>
<accession>A0ACD3ALF8</accession>
<dbReference type="EMBL" id="ML208402">
    <property type="protein sequence ID" value="TFK66525.1"/>
    <property type="molecule type" value="Genomic_DNA"/>
</dbReference>
<keyword evidence="2" id="KW-1185">Reference proteome</keyword>